<dbReference type="OrthoDB" id="9034800at2"/>
<feature type="domain" description="Excisionase-like" evidence="4">
    <location>
        <begin position="38"/>
        <end position="84"/>
    </location>
</feature>
<evidence type="ECO:0000256" key="1">
    <source>
        <dbReference type="ARBA" id="ARBA00023125"/>
    </source>
</evidence>
<evidence type="ECO:0000259" key="4">
    <source>
        <dbReference type="Pfam" id="PF07825"/>
    </source>
</evidence>
<dbReference type="Pfam" id="PF07825">
    <property type="entry name" value="Exc"/>
    <property type="match status" value="1"/>
</dbReference>
<gene>
    <name evidence="5" type="ORF">CJU94_19615</name>
</gene>
<dbReference type="InterPro" id="IPR012884">
    <property type="entry name" value="Excisionase-like"/>
</dbReference>
<dbReference type="GO" id="GO:0006310">
    <property type="term" value="P:DNA recombination"/>
    <property type="evidence" value="ECO:0007669"/>
    <property type="project" value="UniProtKB-KW"/>
</dbReference>
<dbReference type="AlphaFoldDB" id="A0A248VQ86"/>
<keyword evidence="2" id="KW-0233">DNA recombination</keyword>
<feature type="region of interest" description="Disordered" evidence="3">
    <location>
        <begin position="1"/>
        <end position="20"/>
    </location>
</feature>
<dbReference type="KEGG" id="parb:CJU94_19615"/>
<evidence type="ECO:0000313" key="5">
    <source>
        <dbReference type="EMBL" id="ASW00520.1"/>
    </source>
</evidence>
<evidence type="ECO:0000256" key="2">
    <source>
        <dbReference type="ARBA" id="ARBA00023172"/>
    </source>
</evidence>
<proteinExistence type="predicted"/>
<evidence type="ECO:0000256" key="3">
    <source>
        <dbReference type="SAM" id="MobiDB-lite"/>
    </source>
</evidence>
<dbReference type="Proteomes" id="UP000215158">
    <property type="component" value="Chromosome 1"/>
</dbReference>
<organism evidence="5 6">
    <name type="scientific">Paraburkholderia aromaticivorans</name>
    <dbReference type="NCBI Taxonomy" id="2026199"/>
    <lineage>
        <taxon>Bacteria</taxon>
        <taxon>Pseudomonadati</taxon>
        <taxon>Pseudomonadota</taxon>
        <taxon>Betaproteobacteria</taxon>
        <taxon>Burkholderiales</taxon>
        <taxon>Burkholderiaceae</taxon>
        <taxon>Paraburkholderia</taxon>
    </lineage>
</organism>
<keyword evidence="1" id="KW-0238">DNA-binding</keyword>
<dbReference type="GO" id="GO:0003677">
    <property type="term" value="F:DNA binding"/>
    <property type="evidence" value="ECO:0007669"/>
    <property type="project" value="UniProtKB-KW"/>
</dbReference>
<dbReference type="InterPro" id="IPR038137">
    <property type="entry name" value="Excisionase-like_sf"/>
</dbReference>
<protein>
    <recommendedName>
        <fullName evidence="4">Excisionase-like domain-containing protein</fullName>
    </recommendedName>
</protein>
<dbReference type="EMBL" id="CP022989">
    <property type="protein sequence ID" value="ASW00520.1"/>
    <property type="molecule type" value="Genomic_DNA"/>
</dbReference>
<accession>A0A248VQ86</accession>
<dbReference type="Gene3D" id="1.10.1660.20">
    <property type="match status" value="1"/>
</dbReference>
<dbReference type="InterPro" id="IPR009061">
    <property type="entry name" value="DNA-bd_dom_put_sf"/>
</dbReference>
<evidence type="ECO:0000313" key="6">
    <source>
        <dbReference type="Proteomes" id="UP000215158"/>
    </source>
</evidence>
<feature type="compositionally biased region" description="Basic and acidic residues" evidence="3">
    <location>
        <begin position="1"/>
        <end position="17"/>
    </location>
</feature>
<name>A0A248VQ86_9BURK</name>
<dbReference type="SUPFAM" id="SSF46955">
    <property type="entry name" value="Putative DNA-binding domain"/>
    <property type="match status" value="1"/>
</dbReference>
<reference evidence="5 6" key="1">
    <citation type="submission" date="2017-08" db="EMBL/GenBank/DDBJ databases">
        <title>Identification and genetic characteristics of simultaneous BTEX- and naphthalene-degrading Paraburkholderia sp. BN5 isolated from petroleum-contaminated soil.</title>
        <authorList>
            <person name="Lee Y."/>
            <person name="Jeon C.O."/>
        </authorList>
    </citation>
    <scope>NUCLEOTIDE SEQUENCE [LARGE SCALE GENOMIC DNA]</scope>
    <source>
        <strain evidence="5 6">BN5</strain>
    </source>
</reference>
<sequence>MDAVDETRTKAPRERELSVPVLPESAKRRPKLIPIAVWAEETFGDYAPPVRTIRSWIRAGKIYPMPVKIGRSYYVKPDAEYVDPLVQRFRRSIGRY</sequence>
<keyword evidence="6" id="KW-1185">Reference proteome</keyword>